<dbReference type="Pfam" id="PF09489">
    <property type="entry name" value="CbtB"/>
    <property type="match status" value="1"/>
</dbReference>
<organism evidence="3">
    <name type="scientific">Candidatus Kentrum sp. FW</name>
    <dbReference type="NCBI Taxonomy" id="2126338"/>
    <lineage>
        <taxon>Bacteria</taxon>
        <taxon>Pseudomonadati</taxon>
        <taxon>Pseudomonadota</taxon>
        <taxon>Gammaproteobacteria</taxon>
        <taxon>Candidatus Kentrum</taxon>
    </lineage>
</organism>
<sequence length="69" mass="7125">MYTNPATTIPVENTVADANTRFVPAVSAAILGAVLIFASGFAQTAGFSEANLLHNAAHDARHSAGFPCH</sequence>
<proteinExistence type="predicted"/>
<evidence type="ECO:0000313" key="3">
    <source>
        <dbReference type="EMBL" id="VFJ60031.1"/>
    </source>
</evidence>
<evidence type="ECO:0000313" key="2">
    <source>
        <dbReference type="EMBL" id="VFJ42694.1"/>
    </source>
</evidence>
<dbReference type="InterPro" id="IPR012667">
    <property type="entry name" value="CbtB_put"/>
</dbReference>
<protein>
    <submittedName>
        <fullName evidence="3">Cobalt transporter subunit CbtB</fullName>
    </submittedName>
</protein>
<name>A0A450T0K5_9GAMM</name>
<dbReference type="AlphaFoldDB" id="A0A450T0K5"/>
<evidence type="ECO:0000256" key="1">
    <source>
        <dbReference type="SAM" id="Phobius"/>
    </source>
</evidence>
<keyword evidence="1" id="KW-0812">Transmembrane</keyword>
<dbReference type="EMBL" id="CAADFD010000053">
    <property type="protein sequence ID" value="VFJ60031.1"/>
    <property type="molecule type" value="Genomic_DNA"/>
</dbReference>
<accession>A0A450T0K5</accession>
<reference evidence="3" key="1">
    <citation type="submission" date="2019-02" db="EMBL/GenBank/DDBJ databases">
        <authorList>
            <person name="Gruber-Vodicka R. H."/>
            <person name="Seah K. B. B."/>
        </authorList>
    </citation>
    <scope>NUCLEOTIDE SEQUENCE</scope>
    <source>
        <strain evidence="3">BECK_BZ106</strain>
        <strain evidence="2">BECK_BZ15</strain>
    </source>
</reference>
<gene>
    <name evidence="2" type="ORF">BECKFW1821A_GA0114235_100244</name>
    <name evidence="3" type="ORF">BECKFW1821B_GA0114236_105319</name>
</gene>
<keyword evidence="1" id="KW-1133">Transmembrane helix</keyword>
<dbReference type="EMBL" id="CAADEW010000002">
    <property type="protein sequence ID" value="VFJ42694.1"/>
    <property type="molecule type" value="Genomic_DNA"/>
</dbReference>
<feature type="transmembrane region" description="Helical" evidence="1">
    <location>
        <begin position="22"/>
        <end position="42"/>
    </location>
</feature>
<keyword evidence="1" id="KW-0472">Membrane</keyword>